<protein>
    <submittedName>
        <fullName evidence="1">4311_t:CDS:1</fullName>
    </submittedName>
</protein>
<feature type="non-terminal residue" evidence="1">
    <location>
        <position position="53"/>
    </location>
</feature>
<accession>A0ACA9SDW5</accession>
<evidence type="ECO:0000313" key="2">
    <source>
        <dbReference type="Proteomes" id="UP000789920"/>
    </source>
</evidence>
<keyword evidence="2" id="KW-1185">Reference proteome</keyword>
<dbReference type="EMBL" id="CAJVQC010111883">
    <property type="protein sequence ID" value="CAG8835424.1"/>
    <property type="molecule type" value="Genomic_DNA"/>
</dbReference>
<reference evidence="1" key="1">
    <citation type="submission" date="2021-06" db="EMBL/GenBank/DDBJ databases">
        <authorList>
            <person name="Kallberg Y."/>
            <person name="Tangrot J."/>
            <person name="Rosling A."/>
        </authorList>
    </citation>
    <scope>NUCLEOTIDE SEQUENCE</scope>
    <source>
        <strain evidence="1">MA461A</strain>
    </source>
</reference>
<sequence>QLAHLGCTIGVPDLISENYPIIYENNICVIFYIYNNQKVYLEEFTLATAIGII</sequence>
<evidence type="ECO:0000313" key="1">
    <source>
        <dbReference type="EMBL" id="CAG8835424.1"/>
    </source>
</evidence>
<comment type="caution">
    <text evidence="1">The sequence shown here is derived from an EMBL/GenBank/DDBJ whole genome shotgun (WGS) entry which is preliminary data.</text>
</comment>
<organism evidence="1 2">
    <name type="scientific">Racocetra persica</name>
    <dbReference type="NCBI Taxonomy" id="160502"/>
    <lineage>
        <taxon>Eukaryota</taxon>
        <taxon>Fungi</taxon>
        <taxon>Fungi incertae sedis</taxon>
        <taxon>Mucoromycota</taxon>
        <taxon>Glomeromycotina</taxon>
        <taxon>Glomeromycetes</taxon>
        <taxon>Diversisporales</taxon>
        <taxon>Gigasporaceae</taxon>
        <taxon>Racocetra</taxon>
    </lineage>
</organism>
<name>A0ACA9SDW5_9GLOM</name>
<feature type="non-terminal residue" evidence="1">
    <location>
        <position position="1"/>
    </location>
</feature>
<dbReference type="Proteomes" id="UP000789920">
    <property type="component" value="Unassembled WGS sequence"/>
</dbReference>
<gene>
    <name evidence="1" type="ORF">RPERSI_LOCUS29539</name>
</gene>
<proteinExistence type="predicted"/>